<evidence type="ECO:0000259" key="15">
    <source>
        <dbReference type="PROSITE" id="PS50042"/>
    </source>
</evidence>
<feature type="signal peptide" evidence="14">
    <location>
        <begin position="1"/>
        <end position="22"/>
    </location>
</feature>
<keyword evidence="14" id="KW-0732">Signal</keyword>
<evidence type="ECO:0000256" key="4">
    <source>
        <dbReference type="ARBA" id="ARBA00022452"/>
    </source>
</evidence>
<dbReference type="InterPro" id="IPR012910">
    <property type="entry name" value="Plug_dom"/>
</dbReference>
<dbReference type="NCBIfam" id="TIGR01783">
    <property type="entry name" value="TonB-siderophor"/>
    <property type="match status" value="1"/>
</dbReference>
<evidence type="ECO:0000256" key="11">
    <source>
        <dbReference type="ARBA" id="ARBA00023237"/>
    </source>
</evidence>
<accession>A0A8J2UJY5</accession>
<evidence type="ECO:0000256" key="8">
    <source>
        <dbReference type="ARBA" id="ARBA00023077"/>
    </source>
</evidence>
<comment type="caution">
    <text evidence="16">The sequence shown here is derived from an EMBL/GenBank/DDBJ whole genome shotgun (WGS) entry which is preliminary data.</text>
</comment>
<dbReference type="InterPro" id="IPR000531">
    <property type="entry name" value="Beta-barrel_TonB"/>
</dbReference>
<evidence type="ECO:0000256" key="12">
    <source>
        <dbReference type="PROSITE-ProRule" id="PRU01360"/>
    </source>
</evidence>
<keyword evidence="7" id="KW-0408">Iron</keyword>
<comment type="subcellular location">
    <subcellularLocation>
        <location evidence="1 12">Cell outer membrane</location>
        <topology evidence="1 12">Multi-pass membrane protein</topology>
    </subcellularLocation>
</comment>
<dbReference type="SMART" id="SM00965">
    <property type="entry name" value="STN"/>
    <property type="match status" value="1"/>
</dbReference>
<keyword evidence="5" id="KW-0410">Iron transport</keyword>
<dbReference type="Pfam" id="PF00593">
    <property type="entry name" value="TonB_dep_Rec_b-barrel"/>
    <property type="match status" value="1"/>
</dbReference>
<protein>
    <submittedName>
        <fullName evidence="16">Ferric-mycobactin receptor FemA</fullName>
    </submittedName>
</protein>
<comment type="similarity">
    <text evidence="2 12 13">Belongs to the TonB-dependent receptor family.</text>
</comment>
<dbReference type="CDD" id="cd01347">
    <property type="entry name" value="ligand_gated_channel"/>
    <property type="match status" value="1"/>
</dbReference>
<keyword evidence="3 12" id="KW-0813">Transport</keyword>
<evidence type="ECO:0000256" key="13">
    <source>
        <dbReference type="RuleBase" id="RU003357"/>
    </source>
</evidence>
<evidence type="ECO:0000256" key="5">
    <source>
        <dbReference type="ARBA" id="ARBA00022496"/>
    </source>
</evidence>
<keyword evidence="10 16" id="KW-0675">Receptor</keyword>
<keyword evidence="11 12" id="KW-0998">Cell outer membrane</keyword>
<reference evidence="16" key="2">
    <citation type="submission" date="2020-09" db="EMBL/GenBank/DDBJ databases">
        <authorList>
            <person name="Sun Q."/>
            <person name="Sedlacek I."/>
        </authorList>
    </citation>
    <scope>NUCLEOTIDE SEQUENCE</scope>
    <source>
        <strain evidence="16">CCM 7086</strain>
    </source>
</reference>
<dbReference type="Pfam" id="PF07715">
    <property type="entry name" value="Plug"/>
    <property type="match status" value="1"/>
</dbReference>
<keyword evidence="8 13" id="KW-0798">TonB box</keyword>
<evidence type="ECO:0000313" key="16">
    <source>
        <dbReference type="EMBL" id="GGB99347.1"/>
    </source>
</evidence>
<dbReference type="EMBL" id="BMCG01000001">
    <property type="protein sequence ID" value="GGB99347.1"/>
    <property type="molecule type" value="Genomic_DNA"/>
</dbReference>
<keyword evidence="17" id="KW-1185">Reference proteome</keyword>
<dbReference type="GO" id="GO:0015891">
    <property type="term" value="P:siderophore transport"/>
    <property type="evidence" value="ECO:0007669"/>
    <property type="project" value="InterPro"/>
</dbReference>
<dbReference type="SUPFAM" id="SSF56935">
    <property type="entry name" value="Porins"/>
    <property type="match status" value="1"/>
</dbReference>
<organism evidence="16 17">
    <name type="scientific">Oxalicibacterium flavum</name>
    <dbReference type="NCBI Taxonomy" id="179467"/>
    <lineage>
        <taxon>Bacteria</taxon>
        <taxon>Pseudomonadati</taxon>
        <taxon>Pseudomonadota</taxon>
        <taxon>Betaproteobacteria</taxon>
        <taxon>Burkholderiales</taxon>
        <taxon>Oxalobacteraceae</taxon>
        <taxon>Oxalicibacterium</taxon>
    </lineage>
</organism>
<dbReference type="AlphaFoldDB" id="A0A8J2UJY5"/>
<sequence length="787" mass="84292">MLVCALITVPVAGLLQASTAHAQQTVRSYTIAPAPLGTALSNFAAVADITLSFDAEQTRGKQSAGLNGSYSVEAGLRALLAGSGLQAVHLKDGNYVLRAEAAGSGATDDAVLPAVHVAGTTNRDLPPAYAGGQVARGGSLGLLGNTDVVDSPFSQSSFTAEFIRNTQSQTLGEALESSPSVRRNSSRFSQNDTYSIRGFGVAVGNDIAYDGMYGMTNTRRNAVEGIERVEVFRGPSALLNGVPAGGSIGGSVNLVPKRPTADPLTELTLSYIGESQGAAHLDVSRRFGPDQRMGIRTNLAHREGDTTYDFNHEKATHASVVLDYLGDRFRLFAHLNQEDQRLDGSPLTAMTLSPGVPVPKAPEAGRNFLPPFNYTDTSRLVSLVRAEYDFNENWTGSVALGAQDIDETQLTSLGMRLLNAQGDYSRPTANRLVIYEREGRAADAKLRGKFETGSIKHNLVIGYSGFRFDQALRTYSAAATGSGTNIYNPDPNAEPVPVFNAPPSLANQRLEFNGVAIADTLEFIDGRVLLTLGVRRQQIKETNLGIVAYDRSATSPSVALVVKPWDGWSLYGNYIEGLSRGPTPPASAQNADDIFPPFVSKQHEVGVKHDSGKILTTLALFEITRPSGITDPVTNVFGVDGEQRNRGLELESFGEVARGVRVIGGFTLLDAKLTRTQNGVNEGNFAVEVPKFSANLSMEWDTPFATGLTLTARAIHTGSQFIDAANTLEIPSWTRYDLGARYLLKAGNTPVTLRASLVNLFDSNYFESTRLLTGAPRTLALSATFSF</sequence>
<evidence type="ECO:0000256" key="7">
    <source>
        <dbReference type="ARBA" id="ARBA00023004"/>
    </source>
</evidence>
<dbReference type="Pfam" id="PF07660">
    <property type="entry name" value="STN"/>
    <property type="match status" value="1"/>
</dbReference>
<keyword evidence="4 12" id="KW-1134">Transmembrane beta strand</keyword>
<evidence type="ECO:0000256" key="14">
    <source>
        <dbReference type="SAM" id="SignalP"/>
    </source>
</evidence>
<evidence type="ECO:0000313" key="17">
    <source>
        <dbReference type="Proteomes" id="UP000620266"/>
    </source>
</evidence>
<evidence type="ECO:0000256" key="3">
    <source>
        <dbReference type="ARBA" id="ARBA00022448"/>
    </source>
</evidence>
<keyword evidence="5" id="KW-0406">Ion transport</keyword>
<dbReference type="InterPro" id="IPR011662">
    <property type="entry name" value="Secretin/TonB_short_N"/>
</dbReference>
<dbReference type="GO" id="GO:0015344">
    <property type="term" value="F:siderophore uptake transmembrane transporter activity"/>
    <property type="evidence" value="ECO:0007669"/>
    <property type="project" value="TreeGrafter"/>
</dbReference>
<evidence type="ECO:0000256" key="9">
    <source>
        <dbReference type="ARBA" id="ARBA00023136"/>
    </source>
</evidence>
<dbReference type="GO" id="GO:0009279">
    <property type="term" value="C:cell outer membrane"/>
    <property type="evidence" value="ECO:0007669"/>
    <property type="project" value="UniProtKB-SubCell"/>
</dbReference>
<dbReference type="PANTHER" id="PTHR32552:SF82">
    <property type="entry name" value="FCUA PROTEIN"/>
    <property type="match status" value="1"/>
</dbReference>
<dbReference type="Gene3D" id="3.55.50.30">
    <property type="match status" value="1"/>
</dbReference>
<dbReference type="InterPro" id="IPR036942">
    <property type="entry name" value="Beta-barrel_TonB_sf"/>
</dbReference>
<dbReference type="InterPro" id="IPR039426">
    <property type="entry name" value="TonB-dep_rcpt-like"/>
</dbReference>
<dbReference type="InterPro" id="IPR037066">
    <property type="entry name" value="Plug_dom_sf"/>
</dbReference>
<dbReference type="PROSITE" id="PS52016">
    <property type="entry name" value="TONB_DEPENDENT_REC_3"/>
    <property type="match status" value="1"/>
</dbReference>
<dbReference type="PROSITE" id="PS50042">
    <property type="entry name" value="CNMP_BINDING_3"/>
    <property type="match status" value="1"/>
</dbReference>
<dbReference type="PANTHER" id="PTHR32552">
    <property type="entry name" value="FERRICHROME IRON RECEPTOR-RELATED"/>
    <property type="match status" value="1"/>
</dbReference>
<dbReference type="Gene3D" id="2.170.130.10">
    <property type="entry name" value="TonB-dependent receptor, plug domain"/>
    <property type="match status" value="1"/>
</dbReference>
<evidence type="ECO:0000256" key="6">
    <source>
        <dbReference type="ARBA" id="ARBA00022692"/>
    </source>
</evidence>
<dbReference type="Proteomes" id="UP000620266">
    <property type="component" value="Unassembled WGS sequence"/>
</dbReference>
<name>A0A8J2UJY5_9BURK</name>
<evidence type="ECO:0000256" key="2">
    <source>
        <dbReference type="ARBA" id="ARBA00009810"/>
    </source>
</evidence>
<gene>
    <name evidence="16" type="primary">femA</name>
    <name evidence="16" type="ORF">GCM10007205_05820</name>
</gene>
<keyword evidence="6 12" id="KW-0812">Transmembrane</keyword>
<evidence type="ECO:0000256" key="10">
    <source>
        <dbReference type="ARBA" id="ARBA00023170"/>
    </source>
</evidence>
<proteinExistence type="inferred from homology"/>
<dbReference type="GO" id="GO:0038023">
    <property type="term" value="F:signaling receptor activity"/>
    <property type="evidence" value="ECO:0007669"/>
    <property type="project" value="InterPro"/>
</dbReference>
<evidence type="ECO:0000256" key="1">
    <source>
        <dbReference type="ARBA" id="ARBA00004571"/>
    </source>
</evidence>
<keyword evidence="9 12" id="KW-0472">Membrane</keyword>
<dbReference type="InterPro" id="IPR010105">
    <property type="entry name" value="TonB_sidphr_rcpt"/>
</dbReference>
<feature type="chain" id="PRO_5035199965" evidence="14">
    <location>
        <begin position="23"/>
        <end position="787"/>
    </location>
</feature>
<dbReference type="Gene3D" id="2.40.170.20">
    <property type="entry name" value="TonB-dependent receptor, beta-barrel domain"/>
    <property type="match status" value="1"/>
</dbReference>
<feature type="domain" description="Cyclic nucleotide-binding" evidence="15">
    <location>
        <begin position="742"/>
        <end position="787"/>
    </location>
</feature>
<dbReference type="InterPro" id="IPR000595">
    <property type="entry name" value="cNMP-bd_dom"/>
</dbReference>
<reference evidence="16" key="1">
    <citation type="journal article" date="2014" name="Int. J. Syst. Evol. Microbiol.">
        <title>Complete genome sequence of Corynebacterium casei LMG S-19264T (=DSM 44701T), isolated from a smear-ripened cheese.</title>
        <authorList>
            <consortium name="US DOE Joint Genome Institute (JGI-PGF)"/>
            <person name="Walter F."/>
            <person name="Albersmeier A."/>
            <person name="Kalinowski J."/>
            <person name="Ruckert C."/>
        </authorList>
    </citation>
    <scope>NUCLEOTIDE SEQUENCE</scope>
    <source>
        <strain evidence="16">CCM 7086</strain>
    </source>
</reference>